<evidence type="ECO:0008006" key="4">
    <source>
        <dbReference type="Google" id="ProtNLM"/>
    </source>
</evidence>
<feature type="transmembrane region" description="Helical" evidence="1">
    <location>
        <begin position="51"/>
        <end position="73"/>
    </location>
</feature>
<dbReference type="Proteomes" id="UP000692954">
    <property type="component" value="Unassembled WGS sequence"/>
</dbReference>
<proteinExistence type="predicted"/>
<comment type="caution">
    <text evidence="2">The sequence shown here is derived from an EMBL/GenBank/DDBJ whole genome shotgun (WGS) entry which is preliminary data.</text>
</comment>
<evidence type="ECO:0000256" key="1">
    <source>
        <dbReference type="SAM" id="Phobius"/>
    </source>
</evidence>
<dbReference type="OrthoDB" id="308960at2759"/>
<keyword evidence="1" id="KW-1133">Transmembrane helix</keyword>
<organism evidence="2 3">
    <name type="scientific">Paramecium sonneborni</name>
    <dbReference type="NCBI Taxonomy" id="65129"/>
    <lineage>
        <taxon>Eukaryota</taxon>
        <taxon>Sar</taxon>
        <taxon>Alveolata</taxon>
        <taxon>Ciliophora</taxon>
        <taxon>Intramacronucleata</taxon>
        <taxon>Oligohymenophorea</taxon>
        <taxon>Peniculida</taxon>
        <taxon>Parameciidae</taxon>
        <taxon>Paramecium</taxon>
    </lineage>
</organism>
<accession>A0A8S1Q1T0</accession>
<reference evidence="2" key="1">
    <citation type="submission" date="2021-01" db="EMBL/GenBank/DDBJ databases">
        <authorList>
            <consortium name="Genoscope - CEA"/>
            <person name="William W."/>
        </authorList>
    </citation>
    <scope>NUCLEOTIDE SEQUENCE</scope>
</reference>
<feature type="transmembrane region" description="Helical" evidence="1">
    <location>
        <begin position="24"/>
        <end position="45"/>
    </location>
</feature>
<dbReference type="EMBL" id="CAJJDN010000093">
    <property type="protein sequence ID" value="CAD8109215.1"/>
    <property type="molecule type" value="Genomic_DNA"/>
</dbReference>
<evidence type="ECO:0000313" key="3">
    <source>
        <dbReference type="Proteomes" id="UP000692954"/>
    </source>
</evidence>
<dbReference type="AlphaFoldDB" id="A0A8S1Q1T0"/>
<name>A0A8S1Q1T0_9CILI</name>
<evidence type="ECO:0000313" key="2">
    <source>
        <dbReference type="EMBL" id="CAD8109215.1"/>
    </source>
</evidence>
<keyword evidence="1" id="KW-0812">Transmembrane</keyword>
<sequence>MYYQCQKCRELVVDQQPCNCDKKWVILICFIFVKISFIAFCYNIVIRSTFYGISTLSIFVLGLIGLLLSFIYCRSSEKDRIPLNMTLLQAQQNPQIGKQNLYGNIVQVNNKPQILPQNIYQGEYYQYQVQNNFAQNNKIQIPYK</sequence>
<keyword evidence="1" id="KW-0472">Membrane</keyword>
<protein>
    <recommendedName>
        <fullName evidence="4">Transmembrane protein</fullName>
    </recommendedName>
</protein>
<keyword evidence="3" id="KW-1185">Reference proteome</keyword>
<gene>
    <name evidence="2" type="ORF">PSON_ATCC_30995.1.T0930062</name>
</gene>